<feature type="domain" description="DUF3645" evidence="9">
    <location>
        <begin position="2397"/>
        <end position="2429"/>
    </location>
</feature>
<proteinExistence type="predicted"/>
<evidence type="ECO:0000259" key="10">
    <source>
        <dbReference type="Pfam" id="PF20255"/>
    </source>
</evidence>
<comment type="catalytic activity">
    <reaction evidence="1">
        <text>Thiol-dependent hydrolysis of ester, thioester, amide, peptide and isopeptide bonds formed by the C-terminal Gly of ubiquitin (a 76-residue protein attached to proteins as an intracellular targeting signal).</text>
        <dbReference type="EC" id="3.4.19.12"/>
    </reaction>
</comment>
<evidence type="ECO:0000256" key="2">
    <source>
        <dbReference type="ARBA" id="ARBA00012759"/>
    </source>
</evidence>
<keyword evidence="12" id="KW-1185">Reference proteome</keyword>
<evidence type="ECO:0000313" key="11">
    <source>
        <dbReference type="EMBL" id="EGX50074.1"/>
    </source>
</evidence>
<feature type="domain" description="DUF6606" evidence="10">
    <location>
        <begin position="15"/>
        <end position="279"/>
    </location>
</feature>
<evidence type="ECO:0000256" key="3">
    <source>
        <dbReference type="ARBA" id="ARBA00022670"/>
    </source>
</evidence>
<reference evidence="11 12" key="1">
    <citation type="journal article" date="2011" name="PLoS Pathog.">
        <title>Genomic and proteomic analyses of the fungus Arthrobotrys oligospora provide insights into nematode-trap formation.</title>
        <authorList>
            <person name="Yang J."/>
            <person name="Wang L."/>
            <person name="Ji X."/>
            <person name="Feng Y."/>
            <person name="Li X."/>
            <person name="Zou C."/>
            <person name="Xu J."/>
            <person name="Ren Y."/>
            <person name="Mi Q."/>
            <person name="Wu J."/>
            <person name="Liu S."/>
            <person name="Liu Y."/>
            <person name="Huang X."/>
            <person name="Wang H."/>
            <person name="Niu X."/>
            <person name="Li J."/>
            <person name="Liang L."/>
            <person name="Luo Y."/>
            <person name="Ji K."/>
            <person name="Zhou W."/>
            <person name="Yu Z."/>
            <person name="Li G."/>
            <person name="Liu Y."/>
            <person name="Li L."/>
            <person name="Qiao M."/>
            <person name="Feng L."/>
            <person name="Zhang K.-Q."/>
        </authorList>
    </citation>
    <scope>NUCLEOTIDE SEQUENCE [LARGE SCALE GENOMIC DNA]</scope>
    <source>
        <strain evidence="12">ATCC 24927 / CBS 115.81 / DSM 1491</strain>
    </source>
</reference>
<dbReference type="EC" id="3.4.19.12" evidence="2"/>
<comment type="caution">
    <text evidence="11">The sequence shown here is derived from an EMBL/GenBank/DDBJ whole genome shotgun (WGS) entry which is preliminary data.</text>
</comment>
<organism evidence="11 12">
    <name type="scientific">Arthrobotrys oligospora (strain ATCC 24927 / CBS 115.81 / DSM 1491)</name>
    <name type="common">Nematode-trapping fungus</name>
    <name type="synonym">Didymozoophaga oligospora</name>
    <dbReference type="NCBI Taxonomy" id="756982"/>
    <lineage>
        <taxon>Eukaryota</taxon>
        <taxon>Fungi</taxon>
        <taxon>Dikarya</taxon>
        <taxon>Ascomycota</taxon>
        <taxon>Pezizomycotina</taxon>
        <taxon>Orbiliomycetes</taxon>
        <taxon>Orbiliales</taxon>
        <taxon>Orbiliaceae</taxon>
        <taxon>Orbilia</taxon>
        <taxon>Orbilia oligospora</taxon>
    </lineage>
</organism>
<keyword evidence="5" id="KW-0378">Hydrolase</keyword>
<dbReference type="HOGENOM" id="CLU_000211_1_0_1"/>
<dbReference type="InParanoid" id="G1X9T6"/>
<dbReference type="PANTHER" id="PTHR13367">
    <property type="entry name" value="UBIQUITIN THIOESTERASE"/>
    <property type="match status" value="1"/>
</dbReference>
<dbReference type="GO" id="GO:0004843">
    <property type="term" value="F:cysteine-type deubiquitinase activity"/>
    <property type="evidence" value="ECO:0007669"/>
    <property type="project" value="UniProtKB-EC"/>
</dbReference>
<protein>
    <recommendedName>
        <fullName evidence="2">ubiquitinyl hydrolase 1</fullName>
        <ecNumber evidence="2">3.4.19.12</ecNumber>
    </recommendedName>
</protein>
<sequence>MKPYGNMEKANLDFLIHNIILPPKVPQERPDDLRKKDFGLLRFVAEVAQSYAKSLGNQGCGIEVEKAANALDRMVKIHNPHLNFQSQLRAEVRSLKPGDAFGVHIVEQNAGITFRRIGNSLQLETFEVSTPQNVPVACKGRLQCNYPGPTTIIPWEITEDSSFLDQMSEFLHHMTSEQFTSETLSKSRKGGNTLNETRSSPSPEYIISLFTGMMRAVGKEIRPDAQVITKSIRDECNWNNANLPWRRSGMWLVIRVALQTTISDEQYKLLILEVIRTLLDQAIIRNHDSYAISCISKKLARRCQKMKDKVPPAPLARIMETTERGSALLKKRWEKIAAESSRTISWSSELSTTSNIAENTGILLKNSLSWITKRLHEYENPQSIATRIADPTEVERFLSPDSFPSIFGNSEVDKAISVIDFETWIQKNLEAWCSQTNLNVVGTLNSKMKEYHKEAAKIYKDHNILDISRMILTIIEMWVFLDSSVCTDEPLLKEYSPEIPHNLLEPLLFIQKSDMQRVAEVEKYLCKRHSESTLHSPIFARYAAPNSFAARYYATSRPLQDLREKITTKATQHREAKIKELKMENARYNDLKEKARNKTCDWYYNESAGRYKHNRGCEKCRWNKEANNMSIIVHEWPLPCDEIEARCVIFELQPPPDFAQWRDATYYLMMEVCSIDSAAKAGEGESYRFNNWESLHQNETCQDYRITWASRTKPISGRSHYKRRDIPAVESDVVVNHAGQFRLYDSKDSGWVESQHRTCTTKPLCNSQIHDGTYRDLSYAVNDVLHTHNENIARQFECPSSLTLREYDAFTGLRSGYSLQWHNILMELHKRDLAFNKDAVYLLILHAACHLGLTSGLDGWCRESHTTLSEEGFSRQLIDCLEKSLSIVKSNWEQAVTLKTLILLARRLISCGHSSVKSDTLAFLREARQVCNPWIESIKKKIQEAQEESKIKDLRKWLLRLAGIQLSTFDVDQTFLSEIFEEPTDVTDYLVCLNIIYDNSLGVFRGLPRDLELLLEQNRRFSVVAESFIEEKLRSDEGGDILTSTTKRILTERAISGTWEQVTTPASRWWALRPFAPAKESGTVVHLNVLEGKILVNGKPNGRLPSEYFTHEIYKRLLGNTVLDVIASEKPGVSYETKGLFCGLKLHFHLEAGDLTIRKHLPALNKQELAEHEFIPLKNFIGDIPMTILQGGTQWLDFRSKKIIFYQQPKWWNEADPSEDWILELVHPDFNGRRMRRNGHYLLDLNRNIHQSITEILSPIEDRNYIVATKTDGSLVNFFLPRYKLDFFLNESDSIECRSIRGLIVDQNQNIGTLIGLKSFLKLRPNGKASAQECILLPYGNIMTYEAKSGHASVCIEAPESDRSYAVYHIDRVMNKLLDDGTLKARYTRLYLHAVCGGILPDPLTGRTGVAEALDGLRSAASFSFQTLQNTEAALLKLIAKLTPNRSFYPPGRELMQQVGWAENLPVWVQNDNFYPLAAEIFEDWSSRQFLIENSIQFKTPECGSIDLLSRARYHNSVFDEGDIEKKNRISHSYSHQLRHTPNSKEAEVYDISKDIVEWSQFNDLESNLAETLMNLEKLRGADASFAPSYTPEVYACDPIENWCDLYTWCQNCTQKDRFYLLFTFGSWIYRSAVSKKILKAFITIAAIESPYDIEVPSYELFQPQIGLYPDRSFIDTAFYDSIITFWDSKYSSTSCSEVPKYAWESHHDHSRRKKQYYEDELTRQRSAAVDEIMNQSKSDKPGNPRGRYDLLRVTSAMQTIRSRFEICRQNRELHGYLTTLGNRLKSFTAAKESLPTFDTSTILQDPLGEKLPENRLSCSISLEELLNNREAPNLFTFQQLRNDKITEGFFENLMQHMVIRSNENEDPITPIILKLKASTKPFAQKYGDDLLESVQALKQSVPVGSFDMKLTLIDYLSRWTLWYQNHTAMCLETLLGTLKRALSPHTIYEQLLEAAGLWPTSTILDIIQQLRLNRRKALYPEWLKVFICFGEAITWLQRSNRLCRFAINGALQEIEKDVHGFRRQHWKAEDYVDWLLFEIDSEMMIRPIQAKIGQEMMREGSTGNVVMQLNMGEGKSAVIMPVVTAALADTTRLVRPIVLKPLSTQMFQILAQRLSGLCDRRIYFLPFNRGLKIGADDVGKIFELYKRCKSNGDILLTLPEHLLSFKLMGMEKLLQRNREFADVLISAQDWLDENTRDVLDESDEILHIRYQLIYTMGKQQALEGDQDRWTLIQDFLEYLQECATEWSENYPTAIEVLPPKAAKGPTALEALPTNEAEGPTALEVLPTKEAKYPTIRIISQEVGKEMLESMAKELCIDGTTRMPTLSSKLRLLHTGLRQKVFEFITVRNISKDLQDTVLQECKHLKIQLLVLRGLIADGVLFFILRDKRYRVDYGLDTKRSKLAVPYRAKDRPAVKAEFGHPEVVLTLTCLTYYYGGLEDSDLESCFELLLKTDDPDLTYERWTSWAEKYDAVKPNLSRLQGLNLLDEEQKKSEIFPFFKYNKYVIDFFLSELIFPREAKGFPHKLSTSGWDIAREKRNNTTGFSGTNDNRYLLPTSIKQLDLKEQMHTNSLVLMNLLRKENNTVIKVHDNGKRLTASEMLREIVGLDPKVRVLLDVGAQILELDNYGVAREWLKLEESSHIHGAVFFGEDDELLVLKRDGKIEPFVSSNLSKQLDQALVYLDEAHTRGTDLKLPVDTRAAVTLGPNLAKDKFVQGCMRMRKLGNGHSLVFLAPPDIYSHIQHETERLETENAGVSDVLLWTMQEGCRQIQHGFAIWADQGFQYLKRSQGWNDFRADGDIGALESAIQEPESRPLLEMYGADDGSLKVDHCVLNSPNGKEITRQLDEFNVIVTNSVRVQEEQEREVDHEVEEERNIERPKPAKAMQHQLADQLRTLVRSGRFHLNSSVFRPPFSIFASTSCREDLEDFGAGPWVVQSSQFVTNDFSQTIERTGVTNMDDYLRPVRWILEFPHNGQPYLVFISPYEANELMVDIKGSRFVRLHCYAPRVSRGMSNFEYFSICPVQQLLNTNPKLPLDVYSRIRLNLFAGQLFFENEQYYQDLCRYLSLDYDAQRISGHEGNDGWVSNTDADGVSVLPFKQSPIPFLKAITKMRRKGQGFASTHLGGLLDSLVLRKDDFTSRSKA</sequence>
<dbReference type="OrthoDB" id="3182339at2759"/>
<evidence type="ECO:0000256" key="4">
    <source>
        <dbReference type="ARBA" id="ARBA00022786"/>
    </source>
</evidence>
<dbReference type="InterPro" id="IPR022099">
    <property type="entry name" value="DUF3638"/>
</dbReference>
<dbReference type="OMA" id="GAVACHI"/>
<evidence type="ECO:0000259" key="8">
    <source>
        <dbReference type="Pfam" id="PF12340"/>
    </source>
</evidence>
<dbReference type="eggNOG" id="ENOG502QUFK">
    <property type="taxonomic scope" value="Eukaryota"/>
</dbReference>
<name>G1X9T6_ARTOA</name>
<dbReference type="Proteomes" id="UP000008784">
    <property type="component" value="Unassembled WGS sequence"/>
</dbReference>
<dbReference type="PANTHER" id="PTHR13367:SF33">
    <property type="entry name" value="P-LOOP CONTAINING NUCLEOSIDE TRIPHOSPHATE HYDROLASE PROTEIN"/>
    <property type="match status" value="1"/>
</dbReference>
<gene>
    <name evidence="11" type="ORF">AOL_s00076g425</name>
</gene>
<keyword evidence="6" id="KW-0788">Thiol protease</keyword>
<evidence type="ECO:0000313" key="12">
    <source>
        <dbReference type="Proteomes" id="UP000008784"/>
    </source>
</evidence>
<dbReference type="RefSeq" id="XP_011121279.1">
    <property type="nucleotide sequence ID" value="XM_011122977.1"/>
</dbReference>
<evidence type="ECO:0000256" key="5">
    <source>
        <dbReference type="ARBA" id="ARBA00022801"/>
    </source>
</evidence>
<evidence type="ECO:0000256" key="7">
    <source>
        <dbReference type="SAM" id="MobiDB-lite"/>
    </source>
</evidence>
<evidence type="ECO:0000256" key="6">
    <source>
        <dbReference type="ARBA" id="ARBA00022807"/>
    </source>
</evidence>
<dbReference type="Pfam" id="PF20255">
    <property type="entry name" value="DUF6606"/>
    <property type="match status" value="1"/>
</dbReference>
<keyword evidence="3" id="KW-0645">Protease</keyword>
<keyword evidence="4" id="KW-0833">Ubl conjugation pathway</keyword>
<feature type="region of interest" description="Disordered" evidence="7">
    <location>
        <begin position="181"/>
        <end position="200"/>
    </location>
</feature>
<accession>G1X9T6</accession>
<dbReference type="Pfam" id="PF12340">
    <property type="entry name" value="DUF3638"/>
    <property type="match status" value="1"/>
</dbReference>
<dbReference type="Pfam" id="PF12359">
    <property type="entry name" value="DUF3645"/>
    <property type="match status" value="1"/>
</dbReference>
<dbReference type="GeneID" id="22892202"/>
<dbReference type="InterPro" id="IPR022105">
    <property type="entry name" value="DUF3645"/>
</dbReference>
<feature type="compositionally biased region" description="Basic and acidic residues" evidence="7">
    <location>
        <begin position="2862"/>
        <end position="2880"/>
    </location>
</feature>
<dbReference type="STRING" id="756982.G1X9T6"/>
<dbReference type="InterPro" id="IPR051346">
    <property type="entry name" value="OTU_Deubiquitinase"/>
</dbReference>
<feature type="domain" description="DUF3638" evidence="8">
    <location>
        <begin position="2025"/>
        <end position="2246"/>
    </location>
</feature>
<feature type="region of interest" description="Disordered" evidence="7">
    <location>
        <begin position="2862"/>
        <end position="2881"/>
    </location>
</feature>
<evidence type="ECO:0000259" key="9">
    <source>
        <dbReference type="Pfam" id="PF12359"/>
    </source>
</evidence>
<dbReference type="GO" id="GO:0006508">
    <property type="term" value="P:proteolysis"/>
    <property type="evidence" value="ECO:0007669"/>
    <property type="project" value="UniProtKB-KW"/>
</dbReference>
<evidence type="ECO:0000256" key="1">
    <source>
        <dbReference type="ARBA" id="ARBA00000707"/>
    </source>
</evidence>
<dbReference type="InterPro" id="IPR046541">
    <property type="entry name" value="DUF6606"/>
</dbReference>
<dbReference type="EMBL" id="ADOT01000127">
    <property type="protein sequence ID" value="EGX50074.1"/>
    <property type="molecule type" value="Genomic_DNA"/>
</dbReference>